<dbReference type="GO" id="GO:0005886">
    <property type="term" value="C:plasma membrane"/>
    <property type="evidence" value="ECO:0007669"/>
    <property type="project" value="UniProtKB-SubCell"/>
</dbReference>
<keyword evidence="5" id="KW-1278">Translocase</keyword>
<keyword evidence="4 5" id="KW-0472">Membrane</keyword>
<evidence type="ECO:0000259" key="7">
    <source>
        <dbReference type="Pfam" id="PF00361"/>
    </source>
</evidence>
<dbReference type="GO" id="GO:0008137">
    <property type="term" value="F:NADH dehydrogenase (ubiquinone) activity"/>
    <property type="evidence" value="ECO:0007669"/>
    <property type="project" value="InterPro"/>
</dbReference>
<evidence type="ECO:0000256" key="2">
    <source>
        <dbReference type="ARBA" id="ARBA00022692"/>
    </source>
</evidence>
<feature type="transmembrane region" description="Helical" evidence="5">
    <location>
        <begin position="99"/>
        <end position="120"/>
    </location>
</feature>
<gene>
    <name evidence="5" type="primary">nuoN</name>
    <name evidence="8" type="ORF">cpu_21680</name>
</gene>
<evidence type="ECO:0000313" key="9">
    <source>
        <dbReference type="Proteomes" id="UP000187485"/>
    </source>
</evidence>
<feature type="transmembrane region" description="Helical" evidence="5">
    <location>
        <begin position="201"/>
        <end position="225"/>
    </location>
</feature>
<feature type="transmembrane region" description="Helical" evidence="5">
    <location>
        <begin position="6"/>
        <end position="30"/>
    </location>
</feature>
<comment type="similarity">
    <text evidence="5">Belongs to the complex I subunit 2 family.</text>
</comment>
<dbReference type="Proteomes" id="UP000187485">
    <property type="component" value="Unassembled WGS sequence"/>
</dbReference>
<dbReference type="Pfam" id="PF00361">
    <property type="entry name" value="Proton_antipo_M"/>
    <property type="match status" value="1"/>
</dbReference>
<dbReference type="GO" id="GO:0012505">
    <property type="term" value="C:endomembrane system"/>
    <property type="evidence" value="ECO:0007669"/>
    <property type="project" value="UniProtKB-SubCell"/>
</dbReference>
<reference evidence="9" key="1">
    <citation type="submission" date="2016-12" db="EMBL/GenBank/DDBJ databases">
        <title>Draft Genome Sequences od Carboxydothermus pertinax and islandicus, Hydrogenogenic Carboxydotrophic Bacteria.</title>
        <authorList>
            <person name="Fukuyama Y."/>
            <person name="Ohmae K."/>
            <person name="Yoneda Y."/>
            <person name="Yoshida T."/>
            <person name="Sako Y."/>
        </authorList>
    </citation>
    <scope>NUCLEOTIDE SEQUENCE [LARGE SCALE GENOMIC DNA]</scope>
    <source>
        <strain evidence="9">Ug1</strain>
    </source>
</reference>
<dbReference type="STRING" id="870242.cpu_21680"/>
<dbReference type="InterPro" id="IPR010096">
    <property type="entry name" value="NADH-Q_OxRdtase_suN/2"/>
</dbReference>
<keyword evidence="2 5" id="KW-0812">Transmembrane</keyword>
<feature type="transmembrane region" description="Helical" evidence="5">
    <location>
        <begin position="126"/>
        <end position="145"/>
    </location>
</feature>
<feature type="transmembrane region" description="Helical" evidence="5">
    <location>
        <begin position="237"/>
        <end position="261"/>
    </location>
</feature>
<evidence type="ECO:0000256" key="1">
    <source>
        <dbReference type="ARBA" id="ARBA00004127"/>
    </source>
</evidence>
<keyword evidence="5" id="KW-0874">Quinone</keyword>
<keyword evidence="5" id="KW-1003">Cell membrane</keyword>
<dbReference type="AlphaFoldDB" id="A0A1L8CXL1"/>
<feature type="transmembrane region" description="Helical" evidence="5">
    <location>
        <begin position="440"/>
        <end position="459"/>
    </location>
</feature>
<dbReference type="GO" id="GO:0048038">
    <property type="term" value="F:quinone binding"/>
    <property type="evidence" value="ECO:0007669"/>
    <property type="project" value="UniProtKB-KW"/>
</dbReference>
<dbReference type="PANTHER" id="PTHR22773">
    <property type="entry name" value="NADH DEHYDROGENASE"/>
    <property type="match status" value="1"/>
</dbReference>
<comment type="caution">
    <text evidence="8">The sequence shown here is derived from an EMBL/GenBank/DDBJ whole genome shotgun (WGS) entry which is preliminary data.</text>
</comment>
<name>A0A1L8CXL1_9THEO</name>
<dbReference type="PRINTS" id="PR01434">
    <property type="entry name" value="NADHDHGNASE5"/>
</dbReference>
<comment type="subunit">
    <text evidence="5">NDH-1 is composed of 14 different subunits. Subunits NuoA, H, J, K, L, M, N constitute the membrane sector of the complex.</text>
</comment>
<proteinExistence type="inferred from homology"/>
<comment type="subcellular location">
    <subcellularLocation>
        <location evidence="5">Cell membrane</location>
        <topology evidence="5">Multi-pass membrane protein</topology>
    </subcellularLocation>
    <subcellularLocation>
        <location evidence="1">Endomembrane system</location>
        <topology evidence="1">Multi-pass membrane protein</topology>
    </subcellularLocation>
    <subcellularLocation>
        <location evidence="6">Membrane</location>
        <topology evidence="6">Multi-pass membrane protein</topology>
    </subcellularLocation>
</comment>
<dbReference type="GO" id="GO:0050136">
    <property type="term" value="F:NADH dehydrogenase (quinone) (non-electrogenic) activity"/>
    <property type="evidence" value="ECO:0007669"/>
    <property type="project" value="UniProtKB-UniRule"/>
</dbReference>
<evidence type="ECO:0000313" key="8">
    <source>
        <dbReference type="EMBL" id="GAV23658.1"/>
    </source>
</evidence>
<feature type="transmembrane region" description="Helical" evidence="5">
    <location>
        <begin position="365"/>
        <end position="388"/>
    </location>
</feature>
<dbReference type="OrthoDB" id="9807568at2"/>
<sequence length="476" mass="51933">MSVNINYLLLVPEILVLSLGILLFVLALITPRNLQKGIGYLSTIGLLGILLYMPVAWKYTGMAIEGMYQVDKVSLFFKALALLSGVFVTAIAPRYMEKIGYYSEFFVFAVFTVLGMMVLVSATDFLTLYLGLELMTISFIILASYKRDSAIGAEAGIKYLILAGVSSAVLLYGLSLFYGLTKTLNIADIALMVKTNGVTPAFVLGMVLVLAGFAFKISAVPFHMWAPDVYQGAPTPVTAFLATGSKAASFAIFIRFFYLAFPGIREHWVGLLATLAALTMVVGNLVAIPQTNLKRMLAYSSIAQAGYILVGFLAVDFAGIKAMMFYLAVYLIATIGAFTVVTVYENVTGKEEIREFAGLAQRSPIMAAVLVVSLLSMAGIPPLAGFAGKFYLFFPIIKNWGWLALLALVMSMVSVYYYLRVVLVVFRDEPEDKTPIPLSNSIYFTLIITMVATIILGFYPTPLAKIAQEAAKLFIK</sequence>
<comment type="catalytic activity">
    <reaction evidence="5">
        <text>a quinone + NADH + 5 H(+)(in) = a quinol + NAD(+) + 4 H(+)(out)</text>
        <dbReference type="Rhea" id="RHEA:57888"/>
        <dbReference type="ChEBI" id="CHEBI:15378"/>
        <dbReference type="ChEBI" id="CHEBI:24646"/>
        <dbReference type="ChEBI" id="CHEBI:57540"/>
        <dbReference type="ChEBI" id="CHEBI:57945"/>
        <dbReference type="ChEBI" id="CHEBI:132124"/>
    </reaction>
</comment>
<dbReference type="GO" id="GO:0042773">
    <property type="term" value="P:ATP synthesis coupled electron transport"/>
    <property type="evidence" value="ECO:0007669"/>
    <property type="project" value="InterPro"/>
</dbReference>
<organism evidence="8 9">
    <name type="scientific">Carboxydothermus pertinax</name>
    <dbReference type="NCBI Taxonomy" id="870242"/>
    <lineage>
        <taxon>Bacteria</taxon>
        <taxon>Bacillati</taxon>
        <taxon>Bacillota</taxon>
        <taxon>Clostridia</taxon>
        <taxon>Thermoanaerobacterales</taxon>
        <taxon>Thermoanaerobacteraceae</taxon>
        <taxon>Carboxydothermus</taxon>
    </lineage>
</organism>
<evidence type="ECO:0000256" key="4">
    <source>
        <dbReference type="ARBA" id="ARBA00023136"/>
    </source>
</evidence>
<evidence type="ECO:0000256" key="6">
    <source>
        <dbReference type="RuleBase" id="RU000320"/>
    </source>
</evidence>
<feature type="transmembrane region" description="Helical" evidence="5">
    <location>
        <begin position="267"/>
        <end position="289"/>
    </location>
</feature>
<evidence type="ECO:0000256" key="3">
    <source>
        <dbReference type="ARBA" id="ARBA00022989"/>
    </source>
</evidence>
<feature type="domain" description="NADH:quinone oxidoreductase/Mrp antiporter transmembrane" evidence="7">
    <location>
        <begin position="122"/>
        <end position="411"/>
    </location>
</feature>
<keyword evidence="5" id="KW-0813">Transport</keyword>
<dbReference type="EC" id="7.1.1.-" evidence="5"/>
<accession>A0A1L8CXL1</accession>
<keyword evidence="5" id="KW-0520">NAD</keyword>
<dbReference type="InterPro" id="IPR001750">
    <property type="entry name" value="ND/Mrp_TM"/>
</dbReference>
<feature type="transmembrane region" description="Helical" evidence="5">
    <location>
        <begin position="37"/>
        <end position="55"/>
    </location>
</feature>
<feature type="transmembrane region" description="Helical" evidence="5">
    <location>
        <begin position="157"/>
        <end position="181"/>
    </location>
</feature>
<protein>
    <recommendedName>
        <fullName evidence="5">NADH-quinone oxidoreductase subunit N</fullName>
        <ecNumber evidence="5">7.1.1.-</ecNumber>
    </recommendedName>
    <alternativeName>
        <fullName evidence="5">NADH dehydrogenase I subunit N</fullName>
    </alternativeName>
    <alternativeName>
        <fullName evidence="5">NDH-1 subunit N</fullName>
    </alternativeName>
</protein>
<dbReference type="HAMAP" id="MF_00445">
    <property type="entry name" value="NDH1_NuoN_1"/>
    <property type="match status" value="1"/>
</dbReference>
<feature type="transmembrane region" description="Helical" evidence="5">
    <location>
        <begin position="75"/>
        <end position="92"/>
    </location>
</feature>
<keyword evidence="9" id="KW-1185">Reference proteome</keyword>
<feature type="transmembrane region" description="Helical" evidence="5">
    <location>
        <begin position="324"/>
        <end position="344"/>
    </location>
</feature>
<dbReference type="RefSeq" id="WP_075860050.1">
    <property type="nucleotide sequence ID" value="NZ_BDJK01000055.1"/>
</dbReference>
<comment type="function">
    <text evidence="5">NDH-1 shuttles electrons from NADH, via FMN and iron-sulfur (Fe-S) centers, to quinones in the respiratory chain. The immediate electron acceptor for the enzyme in this species is believed to be a menaquinone. Couples the redox reaction to proton translocation (for every two electrons transferred, four hydrogen ions are translocated across the cytoplasmic membrane), and thus conserves the redox energy in a proton gradient.</text>
</comment>
<dbReference type="EMBL" id="BDJK01000055">
    <property type="protein sequence ID" value="GAV23658.1"/>
    <property type="molecule type" value="Genomic_DNA"/>
</dbReference>
<feature type="transmembrane region" description="Helical" evidence="5">
    <location>
        <begin position="400"/>
        <end position="419"/>
    </location>
</feature>
<dbReference type="NCBIfam" id="TIGR01770">
    <property type="entry name" value="NDH_I_N"/>
    <property type="match status" value="1"/>
</dbReference>
<keyword evidence="3 5" id="KW-1133">Transmembrane helix</keyword>
<evidence type="ECO:0000256" key="5">
    <source>
        <dbReference type="HAMAP-Rule" id="MF_00445"/>
    </source>
</evidence>